<evidence type="ECO:0000256" key="13">
    <source>
        <dbReference type="RuleBase" id="RU367039"/>
    </source>
</evidence>
<keyword evidence="7 12" id="KW-0479">Metal-binding</keyword>
<comment type="pathway">
    <text evidence="2 13">Polyol metabolism; myo-inositol degradation into D-glucuronate; D-glucuronate from myo-inositol: step 1/1.</text>
</comment>
<name>C9SU81_VERA1</name>
<dbReference type="AlphaFoldDB" id="C9SU81"/>
<feature type="compositionally biased region" description="Low complexity" evidence="14">
    <location>
        <begin position="38"/>
        <end position="57"/>
    </location>
</feature>
<evidence type="ECO:0000256" key="8">
    <source>
        <dbReference type="ARBA" id="ARBA00023002"/>
    </source>
</evidence>
<dbReference type="KEGG" id="val:VDBG_08502"/>
<dbReference type="STRING" id="526221.C9SU81"/>
<accession>C9SU81</accession>
<evidence type="ECO:0000256" key="7">
    <source>
        <dbReference type="ARBA" id="ARBA00022723"/>
    </source>
</evidence>
<dbReference type="Gene3D" id="1.10.3210.10">
    <property type="entry name" value="Hypothetical protein af1432"/>
    <property type="match status" value="1"/>
</dbReference>
<gene>
    <name evidence="15" type="ORF">VDBG_08502</name>
</gene>
<keyword evidence="6 13" id="KW-0963">Cytoplasm</keyword>
<evidence type="ECO:0000256" key="12">
    <source>
        <dbReference type="PIRSR" id="PIRSR607828-2"/>
    </source>
</evidence>
<feature type="region of interest" description="Disordered" evidence="14">
    <location>
        <begin position="36"/>
        <end position="99"/>
    </location>
</feature>
<evidence type="ECO:0000256" key="2">
    <source>
        <dbReference type="ARBA" id="ARBA00005167"/>
    </source>
</evidence>
<dbReference type="GO" id="GO:0005506">
    <property type="term" value="F:iron ion binding"/>
    <property type="evidence" value="ECO:0007669"/>
    <property type="project" value="InterPro"/>
</dbReference>
<dbReference type="GeneID" id="9529511"/>
<comment type="cofactor">
    <cofactor evidence="12 13">
        <name>Fe cation</name>
        <dbReference type="ChEBI" id="CHEBI:24875"/>
    </cofactor>
    <text evidence="12 13">Binds 2 iron ions per subunit.</text>
</comment>
<feature type="binding site" evidence="12">
    <location>
        <position position="243"/>
    </location>
    <ligand>
        <name>Fe cation</name>
        <dbReference type="ChEBI" id="CHEBI:24875"/>
        <label>1</label>
    </ligand>
</feature>
<evidence type="ECO:0000256" key="9">
    <source>
        <dbReference type="ARBA" id="ARBA00023004"/>
    </source>
</evidence>
<evidence type="ECO:0000256" key="4">
    <source>
        <dbReference type="ARBA" id="ARBA00011919"/>
    </source>
</evidence>
<keyword evidence="16" id="KW-1185">Reference proteome</keyword>
<comment type="subcellular location">
    <subcellularLocation>
        <location evidence="1 13">Cytoplasm</location>
    </subcellularLocation>
</comment>
<dbReference type="PANTHER" id="PTHR12588:SF0">
    <property type="entry name" value="INOSITOL OXYGENASE"/>
    <property type="match status" value="1"/>
</dbReference>
<organism evidence="16">
    <name type="scientific">Verticillium alfalfae (strain VaMs.102 / ATCC MYA-4576 / FGSC 10136)</name>
    <name type="common">Verticillium wilt of alfalfa</name>
    <name type="synonym">Verticillium albo-atrum</name>
    <dbReference type="NCBI Taxonomy" id="526221"/>
    <lineage>
        <taxon>Eukaryota</taxon>
        <taxon>Fungi</taxon>
        <taxon>Dikarya</taxon>
        <taxon>Ascomycota</taxon>
        <taxon>Pezizomycotina</taxon>
        <taxon>Sordariomycetes</taxon>
        <taxon>Hypocreomycetidae</taxon>
        <taxon>Glomerellales</taxon>
        <taxon>Plectosphaerellaceae</taxon>
        <taxon>Verticillium</taxon>
    </lineage>
</organism>
<dbReference type="GO" id="GO:0019310">
    <property type="term" value="P:inositol catabolic process"/>
    <property type="evidence" value="ECO:0007669"/>
    <property type="project" value="UniProtKB-UniRule"/>
</dbReference>
<dbReference type="SUPFAM" id="SSF109604">
    <property type="entry name" value="HD-domain/PDEase-like"/>
    <property type="match status" value="1"/>
</dbReference>
<dbReference type="EMBL" id="DS985225">
    <property type="protein sequence ID" value="EEY22392.1"/>
    <property type="molecule type" value="Genomic_DNA"/>
</dbReference>
<dbReference type="UniPathway" id="UPA00111">
    <property type="reaction ID" value="UER00527"/>
</dbReference>
<evidence type="ECO:0000256" key="3">
    <source>
        <dbReference type="ARBA" id="ARBA00005286"/>
    </source>
</evidence>
<dbReference type="eggNOG" id="KOG1573">
    <property type="taxonomic scope" value="Eukaryota"/>
</dbReference>
<sequence length="264" mass="28849">MVATPKPFFQAPASLDAHALEQVEDAIDNVNILKGKPGKTANTAKPAAAASAATPTTYESSKFDAEKDKAAFRQYESATDASRRSTRRSTPTRRTTTTWRSAKQFAVDLSPKPTTPPRAELSVWDAMLKLDTLVDDSDPDTSLTQIQHLLQTAEAMRRDGQPRWMQLTGLIHDLGKLLYMHGCPEQWSVVGDTFPVGCAFSPKIILPATFAANPDSTHPVYATPLGVYEAGCGIENLVMSWGHDEYLYQGRQGPVHPAARRPSP</sequence>
<evidence type="ECO:0000256" key="6">
    <source>
        <dbReference type="ARBA" id="ARBA00022490"/>
    </source>
</evidence>
<dbReference type="GO" id="GO:0005737">
    <property type="term" value="C:cytoplasm"/>
    <property type="evidence" value="ECO:0007669"/>
    <property type="project" value="UniProtKB-SubCell"/>
</dbReference>
<dbReference type="OrthoDB" id="5151075at2759"/>
<keyword evidence="8 13" id="KW-0560">Oxidoreductase</keyword>
<evidence type="ECO:0000313" key="15">
    <source>
        <dbReference type="EMBL" id="EEY22392.1"/>
    </source>
</evidence>
<dbReference type="InterPro" id="IPR007828">
    <property type="entry name" value="Inositol_oxygenase"/>
</dbReference>
<evidence type="ECO:0000256" key="5">
    <source>
        <dbReference type="ARBA" id="ARBA00019269"/>
    </source>
</evidence>
<evidence type="ECO:0000256" key="10">
    <source>
        <dbReference type="ARBA" id="ARBA00029668"/>
    </source>
</evidence>
<feature type="binding site" evidence="12">
    <location>
        <position position="148"/>
    </location>
    <ligand>
        <name>Fe cation</name>
        <dbReference type="ChEBI" id="CHEBI:24875"/>
        <label>1</label>
    </ligand>
</feature>
<dbReference type="GO" id="GO:0050113">
    <property type="term" value="F:inositol oxygenase activity"/>
    <property type="evidence" value="ECO:0007669"/>
    <property type="project" value="UniProtKB-UniRule"/>
</dbReference>
<dbReference type="EC" id="1.13.99.1" evidence="4 13"/>
<dbReference type="HOGENOM" id="CLU_050259_0_1_1"/>
<reference evidence="16" key="1">
    <citation type="journal article" date="2011" name="PLoS Pathog.">
        <title>Comparative genomics yields insights into niche adaptation of plant vascular wilt pathogens.</title>
        <authorList>
            <person name="Klosterman S.J."/>
            <person name="Subbarao K.V."/>
            <person name="Kang S."/>
            <person name="Veronese P."/>
            <person name="Gold S.E."/>
            <person name="Thomma B.P.H.J."/>
            <person name="Chen Z."/>
            <person name="Henrissat B."/>
            <person name="Lee Y.-H."/>
            <person name="Park J."/>
            <person name="Garcia-Pedrajas M.D."/>
            <person name="Barbara D.J."/>
            <person name="Anchieta A."/>
            <person name="de Jonge R."/>
            <person name="Santhanam P."/>
            <person name="Maruthachalam K."/>
            <person name="Atallah Z."/>
            <person name="Amyotte S.G."/>
            <person name="Paz Z."/>
            <person name="Inderbitzin P."/>
            <person name="Hayes R.J."/>
            <person name="Heiman D.I."/>
            <person name="Young S."/>
            <person name="Zeng Q."/>
            <person name="Engels R."/>
            <person name="Galagan J."/>
            <person name="Cuomo C.A."/>
            <person name="Dobinson K.F."/>
            <person name="Ma L.-J."/>
        </authorList>
    </citation>
    <scope>NUCLEOTIDE SEQUENCE [LARGE SCALE GENOMIC DNA]</scope>
    <source>
        <strain evidence="16">VaMs.102 / ATCC MYA-4576 / FGSC 10136</strain>
    </source>
</reference>
<protein>
    <recommendedName>
        <fullName evidence="5 13">Inositol oxygenase</fullName>
        <ecNumber evidence="4 13">1.13.99.1</ecNumber>
    </recommendedName>
    <alternativeName>
        <fullName evidence="10 13">Myo-inositol oxygenase</fullName>
    </alternativeName>
</protein>
<feature type="binding site" evidence="12">
    <location>
        <position position="172"/>
    </location>
    <ligand>
        <name>Fe cation</name>
        <dbReference type="ChEBI" id="CHEBI:24875"/>
        <label>1</label>
    </ligand>
</feature>
<keyword evidence="9 12" id="KW-0408">Iron</keyword>
<dbReference type="RefSeq" id="XP_003001457.1">
    <property type="nucleotide sequence ID" value="XM_003001411.1"/>
</dbReference>
<evidence type="ECO:0000256" key="11">
    <source>
        <dbReference type="ARBA" id="ARBA00048271"/>
    </source>
</evidence>
<evidence type="ECO:0000313" key="16">
    <source>
        <dbReference type="Proteomes" id="UP000008698"/>
    </source>
</evidence>
<evidence type="ECO:0000256" key="1">
    <source>
        <dbReference type="ARBA" id="ARBA00004496"/>
    </source>
</evidence>
<dbReference type="Pfam" id="PF05153">
    <property type="entry name" value="MIOX"/>
    <property type="match status" value="1"/>
</dbReference>
<dbReference type="Proteomes" id="UP000008698">
    <property type="component" value="Unassembled WGS sequence"/>
</dbReference>
<dbReference type="PANTHER" id="PTHR12588">
    <property type="entry name" value="MYOINOSITOL OXYGENASE"/>
    <property type="match status" value="1"/>
</dbReference>
<feature type="binding site" evidence="12">
    <location>
        <position position="173"/>
    </location>
    <ligand>
        <name>Fe cation</name>
        <dbReference type="ChEBI" id="CHEBI:24875"/>
        <label>1</label>
    </ligand>
</feature>
<comment type="catalytic activity">
    <reaction evidence="11 13">
        <text>myo-inositol + O2 = D-glucuronate + H2O + H(+)</text>
        <dbReference type="Rhea" id="RHEA:23696"/>
        <dbReference type="ChEBI" id="CHEBI:15377"/>
        <dbReference type="ChEBI" id="CHEBI:15378"/>
        <dbReference type="ChEBI" id="CHEBI:15379"/>
        <dbReference type="ChEBI" id="CHEBI:17268"/>
        <dbReference type="ChEBI" id="CHEBI:58720"/>
        <dbReference type="EC" id="1.13.99.1"/>
    </reaction>
</comment>
<feature type="compositionally biased region" description="Basic and acidic residues" evidence="14">
    <location>
        <begin position="61"/>
        <end position="71"/>
    </location>
</feature>
<proteinExistence type="inferred from homology"/>
<evidence type="ECO:0000256" key="14">
    <source>
        <dbReference type="SAM" id="MobiDB-lite"/>
    </source>
</evidence>
<comment type="similarity">
    <text evidence="3 13">Belongs to the myo-inositol oxygenase family.</text>
</comment>